<sequence>METIETWDRVGRKLPWIGYGITLTDVGYDLTHGKGVEKTILSATAGGTAGALAGGTTSAVVGFAGAAGAGAATGAAGGSVVPVAGTIVGALIGAGVSLAASGRFDAAYDKQALKYKEEGRNGSVALNTLKDVGGSVEDKVLASTEKLLGDEAADKLGDASERTKEEWGFRAENEDAQLPEDNQVRKAY</sequence>
<feature type="region of interest" description="Disordered" evidence="1">
    <location>
        <begin position="152"/>
        <end position="188"/>
    </location>
</feature>
<accession>A0ABS5TGQ4</accession>
<evidence type="ECO:0000313" key="3">
    <source>
        <dbReference type="Proteomes" id="UP001197247"/>
    </source>
</evidence>
<comment type="caution">
    <text evidence="2">The sequence shown here is derived from an EMBL/GenBank/DDBJ whole genome shotgun (WGS) entry which is preliminary data.</text>
</comment>
<protein>
    <recommendedName>
        <fullName evidence="4">Glycine zipper domain-containing protein</fullName>
    </recommendedName>
</protein>
<evidence type="ECO:0000313" key="2">
    <source>
        <dbReference type="EMBL" id="MBT0770277.1"/>
    </source>
</evidence>
<evidence type="ECO:0008006" key="4">
    <source>
        <dbReference type="Google" id="ProtNLM"/>
    </source>
</evidence>
<gene>
    <name evidence="2" type="ORF">KIH74_15150</name>
</gene>
<name>A0ABS5TGQ4_9ACTN</name>
<reference evidence="2 3" key="1">
    <citation type="submission" date="2021-05" db="EMBL/GenBank/DDBJ databases">
        <title>Kineosporia and Streptomyces sp. nov. two new marine actinobacteria isolated from Coral.</title>
        <authorList>
            <person name="Buangrab K."/>
            <person name="Sutthacheep M."/>
            <person name="Yeemin T."/>
            <person name="Harunari E."/>
            <person name="Igarashi Y."/>
            <person name="Kanchanasin P."/>
            <person name="Tanasupawat S."/>
            <person name="Phongsopitanun W."/>
        </authorList>
    </citation>
    <scope>NUCLEOTIDE SEQUENCE [LARGE SCALE GENOMIC DNA]</scope>
    <source>
        <strain evidence="2 3">J2-2</strain>
    </source>
</reference>
<keyword evidence="3" id="KW-1185">Reference proteome</keyword>
<dbReference type="RefSeq" id="WP_214156564.1">
    <property type="nucleotide sequence ID" value="NZ_JAHBAY010000005.1"/>
</dbReference>
<feature type="compositionally biased region" description="Basic and acidic residues" evidence="1">
    <location>
        <begin position="152"/>
        <end position="173"/>
    </location>
</feature>
<dbReference type="Proteomes" id="UP001197247">
    <property type="component" value="Unassembled WGS sequence"/>
</dbReference>
<proteinExistence type="predicted"/>
<evidence type="ECO:0000256" key="1">
    <source>
        <dbReference type="SAM" id="MobiDB-lite"/>
    </source>
</evidence>
<dbReference type="EMBL" id="JAHBAY010000005">
    <property type="protein sequence ID" value="MBT0770277.1"/>
    <property type="molecule type" value="Genomic_DNA"/>
</dbReference>
<organism evidence="2 3">
    <name type="scientific">Kineosporia corallincola</name>
    <dbReference type="NCBI Taxonomy" id="2835133"/>
    <lineage>
        <taxon>Bacteria</taxon>
        <taxon>Bacillati</taxon>
        <taxon>Actinomycetota</taxon>
        <taxon>Actinomycetes</taxon>
        <taxon>Kineosporiales</taxon>
        <taxon>Kineosporiaceae</taxon>
        <taxon>Kineosporia</taxon>
    </lineage>
</organism>